<evidence type="ECO:0000256" key="1">
    <source>
        <dbReference type="ARBA" id="ARBA00001968"/>
    </source>
</evidence>
<keyword evidence="3" id="KW-0255">Endonuclease</keyword>
<keyword evidence="9" id="KW-1185">Reference proteome</keyword>
<comment type="cofactor">
    <cofactor evidence="1">
        <name>a divalent metal cation</name>
        <dbReference type="ChEBI" id="CHEBI:60240"/>
    </cofactor>
</comment>
<dbReference type="GO" id="GO:0016787">
    <property type="term" value="F:hydrolase activity"/>
    <property type="evidence" value="ECO:0007669"/>
    <property type="project" value="UniProtKB-KW"/>
</dbReference>
<feature type="domain" description="Endoribonuclease YicC-like C-terminal" evidence="7">
    <location>
        <begin position="179"/>
        <end position="297"/>
    </location>
</feature>
<dbReference type="InterPro" id="IPR013551">
    <property type="entry name" value="YicC-like_C"/>
</dbReference>
<feature type="domain" description="Endoribonuclease YicC-like N-terminal" evidence="6">
    <location>
        <begin position="8"/>
        <end position="160"/>
    </location>
</feature>
<dbReference type="AlphaFoldDB" id="A0A1H8E9U7"/>
<dbReference type="PANTHER" id="PTHR30636:SF3">
    <property type="entry name" value="UPF0701 PROTEIN YICC"/>
    <property type="match status" value="1"/>
</dbReference>
<dbReference type="Pfam" id="PF08340">
    <property type="entry name" value="YicC-like_C"/>
    <property type="match status" value="1"/>
</dbReference>
<reference evidence="8 9" key="1">
    <citation type="submission" date="2016-10" db="EMBL/GenBank/DDBJ databases">
        <authorList>
            <person name="de Groot N.N."/>
        </authorList>
    </citation>
    <scope>NUCLEOTIDE SEQUENCE [LARGE SCALE GENOMIC DNA]</scope>
    <source>
        <strain evidence="8 9">DSM 46701</strain>
    </source>
</reference>
<evidence type="ECO:0000256" key="2">
    <source>
        <dbReference type="ARBA" id="ARBA00022722"/>
    </source>
</evidence>
<protein>
    <submittedName>
        <fullName evidence="8">TIGR00255 family protein</fullName>
    </submittedName>
</protein>
<proteinExistence type="inferred from homology"/>
<dbReference type="RefSeq" id="WP_089967440.1">
    <property type="nucleotide sequence ID" value="NZ_FOCQ01000006.1"/>
</dbReference>
<dbReference type="GO" id="GO:0004521">
    <property type="term" value="F:RNA endonuclease activity"/>
    <property type="evidence" value="ECO:0007669"/>
    <property type="project" value="InterPro"/>
</dbReference>
<evidence type="ECO:0000313" key="8">
    <source>
        <dbReference type="EMBL" id="SEN16331.1"/>
    </source>
</evidence>
<dbReference type="Pfam" id="PF03755">
    <property type="entry name" value="YicC-like_N"/>
    <property type="match status" value="1"/>
</dbReference>
<evidence type="ECO:0000259" key="7">
    <source>
        <dbReference type="Pfam" id="PF08340"/>
    </source>
</evidence>
<dbReference type="InterPro" id="IPR013527">
    <property type="entry name" value="YicC-like_N"/>
</dbReference>
<gene>
    <name evidence="8" type="ORF">SAMN05444955_106215</name>
</gene>
<dbReference type="EMBL" id="FOCQ01000006">
    <property type="protein sequence ID" value="SEN16331.1"/>
    <property type="molecule type" value="Genomic_DNA"/>
</dbReference>
<dbReference type="NCBIfam" id="TIGR00255">
    <property type="entry name" value="YicC/YloC family endoribonuclease"/>
    <property type="match status" value="1"/>
</dbReference>
<keyword evidence="4" id="KW-0378">Hydrolase</keyword>
<accession>A0A1H8E9U7</accession>
<evidence type="ECO:0000256" key="4">
    <source>
        <dbReference type="ARBA" id="ARBA00022801"/>
    </source>
</evidence>
<comment type="similarity">
    <text evidence="5">Belongs to the YicC/YloC family.</text>
</comment>
<keyword evidence="2" id="KW-0540">Nuclease</keyword>
<dbReference type="InterPro" id="IPR005229">
    <property type="entry name" value="YicC/YloC-like"/>
</dbReference>
<evidence type="ECO:0000259" key="6">
    <source>
        <dbReference type="Pfam" id="PF03755"/>
    </source>
</evidence>
<dbReference type="OrthoDB" id="9771229at2"/>
<dbReference type="STRING" id="1173111.SAMN05444955_106215"/>
<sequence>MEKRNKLMSMTGYGRGEIDKNGIRYVTEIRSVNHRFLEIVIRLPHGWMGLEEAIRKQVQQVVKRGRVDVFISLEGQLQPERTVQVDWGLIESFIQVGRQVEERLGIESRITLADLISKPEFWLIEEPKWEADDHRDAVFQSVERACLDLKEMRQREGEHLGNDLMQRVKAILALASKMKEEAPQAVRQMQNRLQDRMNELLQGREYDPDRLLMEVAIFADKADISEELTRLESHANQFMDALGSADPVGRRLDFLIQEMNREVNTIGSKANLRSISALVVDCKSELEKMKEQVQNIE</sequence>
<evidence type="ECO:0000256" key="3">
    <source>
        <dbReference type="ARBA" id="ARBA00022759"/>
    </source>
</evidence>
<evidence type="ECO:0000313" key="9">
    <source>
        <dbReference type="Proteomes" id="UP000199695"/>
    </source>
</evidence>
<name>A0A1H8E9U7_9BACL</name>
<organism evidence="8 9">
    <name type="scientific">Lihuaxuella thermophila</name>
    <dbReference type="NCBI Taxonomy" id="1173111"/>
    <lineage>
        <taxon>Bacteria</taxon>
        <taxon>Bacillati</taxon>
        <taxon>Bacillota</taxon>
        <taxon>Bacilli</taxon>
        <taxon>Bacillales</taxon>
        <taxon>Thermoactinomycetaceae</taxon>
        <taxon>Lihuaxuella</taxon>
    </lineage>
</organism>
<dbReference type="Proteomes" id="UP000199695">
    <property type="component" value="Unassembled WGS sequence"/>
</dbReference>
<dbReference type="PANTHER" id="PTHR30636">
    <property type="entry name" value="UPF0701 PROTEIN YICC"/>
    <property type="match status" value="1"/>
</dbReference>
<evidence type="ECO:0000256" key="5">
    <source>
        <dbReference type="ARBA" id="ARBA00035648"/>
    </source>
</evidence>